<dbReference type="Pfam" id="PF22116">
    <property type="entry name" value="DUF6944"/>
    <property type="match status" value="1"/>
</dbReference>
<sequence>MNSQLKEIFGSVLSTIGTIEAALGSTPQLPINEQLKIDLRLQGNILQATGEALSADGQGTYSLELIGDEVQAVGNSLVIIGILFDPNKDLNQRIIITGNWFQALGSFVALSDEFFDLTPSGRFLNIVGGFLQGIGNSMQAKGGIESLRDKSSESGEALGFYGSWIQAIGSVLSLIGQMKEELQEIALHINE</sequence>
<dbReference type="InterPro" id="IPR054224">
    <property type="entry name" value="DUF6944"/>
</dbReference>
<protein>
    <submittedName>
        <fullName evidence="1">Uncharacterized protein</fullName>
    </submittedName>
</protein>
<dbReference type="AlphaFoldDB" id="A0A248TPC7"/>
<organism evidence="1 2">
    <name type="scientific">Cytobacillus kochii</name>
    <dbReference type="NCBI Taxonomy" id="859143"/>
    <lineage>
        <taxon>Bacteria</taxon>
        <taxon>Bacillati</taxon>
        <taxon>Bacillota</taxon>
        <taxon>Bacilli</taxon>
        <taxon>Bacillales</taxon>
        <taxon>Bacillaceae</taxon>
        <taxon>Cytobacillus</taxon>
    </lineage>
</organism>
<gene>
    <name evidence="1" type="ORF">CKF48_15295</name>
</gene>
<dbReference type="EMBL" id="CP022983">
    <property type="protein sequence ID" value="ASV70056.1"/>
    <property type="molecule type" value="Genomic_DNA"/>
</dbReference>
<proteinExistence type="predicted"/>
<name>A0A248TPC7_9BACI</name>
<dbReference type="KEGG" id="bko:CKF48_15295"/>
<evidence type="ECO:0000313" key="1">
    <source>
        <dbReference type="EMBL" id="ASV70056.1"/>
    </source>
</evidence>
<accession>A0A248TPC7</accession>
<dbReference type="OrthoDB" id="2927316at2"/>
<reference evidence="1 2" key="1">
    <citation type="submission" date="2017-08" db="EMBL/GenBank/DDBJ databases">
        <title>Complete Genome Sequence of Bacillus kochii Oregon-R-modENCODE STRAIN BDGP4, isolated from Drosophila melanogaster gut.</title>
        <authorList>
            <person name="Wan K.H."/>
            <person name="Yu C."/>
            <person name="Park S."/>
            <person name="Hammonds A.S."/>
            <person name="Booth B.W."/>
            <person name="Celniker S.E."/>
        </authorList>
    </citation>
    <scope>NUCLEOTIDE SEQUENCE [LARGE SCALE GENOMIC DNA]</scope>
    <source>
        <strain evidence="1 2">BDGP4</strain>
    </source>
</reference>
<evidence type="ECO:0000313" key="2">
    <source>
        <dbReference type="Proteomes" id="UP000215137"/>
    </source>
</evidence>
<keyword evidence="2" id="KW-1185">Reference proteome</keyword>
<dbReference type="Proteomes" id="UP000215137">
    <property type="component" value="Chromosome"/>
</dbReference>